<keyword evidence="9" id="KW-1185">Reference proteome</keyword>
<dbReference type="InterPro" id="IPR036420">
    <property type="entry name" value="BRCT_dom_sf"/>
</dbReference>
<dbReference type="PROSITE" id="PS50172">
    <property type="entry name" value="BRCT"/>
    <property type="match status" value="1"/>
</dbReference>
<dbReference type="Pfam" id="PF07535">
    <property type="entry name" value="zf-DBF"/>
    <property type="match status" value="1"/>
</dbReference>
<dbReference type="PANTHER" id="PTHR15375">
    <property type="entry name" value="ACTIVATOR OF S-PHASE KINASE-RELATED"/>
    <property type="match status" value="1"/>
</dbReference>
<dbReference type="STRING" id="2316362.A0A4Q2D611"/>
<dbReference type="CDD" id="cd00027">
    <property type="entry name" value="BRCT"/>
    <property type="match status" value="1"/>
</dbReference>
<dbReference type="Pfam" id="PF22437">
    <property type="entry name" value="DBF4_BRCT"/>
    <property type="match status" value="1"/>
</dbReference>
<organism evidence="8 9">
    <name type="scientific">Candolleomyces aberdarensis</name>
    <dbReference type="NCBI Taxonomy" id="2316362"/>
    <lineage>
        <taxon>Eukaryota</taxon>
        <taxon>Fungi</taxon>
        <taxon>Dikarya</taxon>
        <taxon>Basidiomycota</taxon>
        <taxon>Agaricomycotina</taxon>
        <taxon>Agaricomycetes</taxon>
        <taxon>Agaricomycetidae</taxon>
        <taxon>Agaricales</taxon>
        <taxon>Agaricineae</taxon>
        <taxon>Psathyrellaceae</taxon>
        <taxon>Candolleomyces</taxon>
    </lineage>
</organism>
<evidence type="ECO:0000256" key="1">
    <source>
        <dbReference type="ARBA" id="ARBA00022723"/>
    </source>
</evidence>
<feature type="compositionally biased region" description="Basic and acidic residues" evidence="5">
    <location>
        <begin position="67"/>
        <end position="87"/>
    </location>
</feature>
<dbReference type="InterPro" id="IPR051590">
    <property type="entry name" value="Replication_Regulatory_Kinase"/>
</dbReference>
<evidence type="ECO:0000256" key="3">
    <source>
        <dbReference type="ARBA" id="ARBA00022833"/>
    </source>
</evidence>
<dbReference type="GO" id="GO:0008270">
    <property type="term" value="F:zinc ion binding"/>
    <property type="evidence" value="ECO:0007669"/>
    <property type="project" value="UniProtKB-KW"/>
</dbReference>
<sequence>MATTLTSSRRALSLKSLQGSANLSHKSTQLHPSSASFKRPRSPEPTETSSTAKKARASLATSASALQKEKEAKRERLEREQQKQEFKDKYTRAFPSWTFYFDTENIFMKTSQINLLKGRVEQLGGQVEEFFSKQITHLITDKPVPSAGSAKENRPNAKGSKAVHPSRSPIQSKSKSIEDTTRNNDVVAKANSYGIKIWNAAKLDSVLCRCLDSTSVNAVIPKTQALPTQKLERLLSKEKYYGPGDRDPTQKRYDYRYFSKGSFFVLVEDMRGEVATIAAHEYSPPKDKKTPWPVLHCHPHARGPFIPFDEKEKQRWERAQQKKNQEGRQAERQEKLAQLSKTKTPRLRFPAAKGVPDLRRSVSLNNMKRKTVESPEVDLDADGDNLDSANASGFLVSGAPHMAASGNSVALTSTTGTTSTASGLRYSQLPAALDHAMKRQILTSKKPASSKSEKKPEKKFGTMDPPLTVPSRQGLLKKAKSMSFKQPKREEGSKPGYCECCRQKFEDFKTHVMSSRHRRFAQDSDNFLQLDEVLSRVQRRSLEDVYLEEQKRIECCRLRCSGVMSSGSSVLMFPEDSP</sequence>
<protein>
    <recommendedName>
        <fullName evidence="10">DBF4-type domain-containing protein</fullName>
    </recommendedName>
</protein>
<dbReference type="FunFam" id="6.10.250.3410:FF:000001">
    <property type="entry name" value="Protein DBF4 homolog A"/>
    <property type="match status" value="1"/>
</dbReference>
<feature type="domain" description="BRCT" evidence="6">
    <location>
        <begin position="89"/>
        <end position="141"/>
    </location>
</feature>
<dbReference type="GO" id="GO:0043539">
    <property type="term" value="F:protein serine/threonine kinase activator activity"/>
    <property type="evidence" value="ECO:0007669"/>
    <property type="project" value="TreeGrafter"/>
</dbReference>
<feature type="region of interest" description="Disordered" evidence="5">
    <location>
        <begin position="1"/>
        <end position="87"/>
    </location>
</feature>
<dbReference type="GO" id="GO:0003676">
    <property type="term" value="F:nucleic acid binding"/>
    <property type="evidence" value="ECO:0007669"/>
    <property type="project" value="InterPro"/>
</dbReference>
<evidence type="ECO:0000259" key="7">
    <source>
        <dbReference type="PROSITE" id="PS51265"/>
    </source>
</evidence>
<feature type="domain" description="DBF4-type" evidence="7">
    <location>
        <begin position="491"/>
        <end position="540"/>
    </location>
</feature>
<name>A0A4Q2D611_9AGAR</name>
<dbReference type="Gene3D" id="6.10.250.3410">
    <property type="entry name" value="DBF zinc finger"/>
    <property type="match status" value="1"/>
</dbReference>
<evidence type="ECO:0000259" key="6">
    <source>
        <dbReference type="PROSITE" id="PS50172"/>
    </source>
</evidence>
<dbReference type="AlphaFoldDB" id="A0A4Q2D611"/>
<evidence type="ECO:0008006" key="10">
    <source>
        <dbReference type="Google" id="ProtNLM"/>
    </source>
</evidence>
<dbReference type="SMART" id="SM00586">
    <property type="entry name" value="ZnF_DBF"/>
    <property type="match status" value="1"/>
</dbReference>
<evidence type="ECO:0000313" key="9">
    <source>
        <dbReference type="Proteomes" id="UP000290288"/>
    </source>
</evidence>
<feature type="compositionally biased region" description="Polar residues" evidence="5">
    <location>
        <begin position="1"/>
        <end position="36"/>
    </location>
</feature>
<evidence type="ECO:0000256" key="4">
    <source>
        <dbReference type="PROSITE-ProRule" id="PRU00600"/>
    </source>
</evidence>
<dbReference type="Proteomes" id="UP000290288">
    <property type="component" value="Unassembled WGS sequence"/>
</dbReference>
<keyword evidence="3" id="KW-0862">Zinc</keyword>
<accession>A0A4Q2D611</accession>
<feature type="region of interest" description="Disordered" evidence="5">
    <location>
        <begin position="312"/>
        <end position="343"/>
    </location>
</feature>
<dbReference type="InterPro" id="IPR038545">
    <property type="entry name" value="Znf_DBF_sf"/>
</dbReference>
<dbReference type="PROSITE" id="PS51265">
    <property type="entry name" value="ZF_DBF4"/>
    <property type="match status" value="1"/>
</dbReference>
<evidence type="ECO:0000256" key="5">
    <source>
        <dbReference type="SAM" id="MobiDB-lite"/>
    </source>
</evidence>
<feature type="compositionally biased region" description="Low complexity" evidence="5">
    <location>
        <begin position="48"/>
        <end position="66"/>
    </location>
</feature>
<dbReference type="OrthoDB" id="21380at2759"/>
<keyword evidence="2 4" id="KW-0863">Zinc-finger</keyword>
<dbReference type="GO" id="GO:1901987">
    <property type="term" value="P:regulation of cell cycle phase transition"/>
    <property type="evidence" value="ECO:0007669"/>
    <property type="project" value="TreeGrafter"/>
</dbReference>
<dbReference type="InterPro" id="IPR001357">
    <property type="entry name" value="BRCT_dom"/>
</dbReference>
<dbReference type="InterPro" id="IPR055116">
    <property type="entry name" value="DBF4_BRCT"/>
</dbReference>
<feature type="compositionally biased region" description="Basic and acidic residues" evidence="5">
    <location>
        <begin position="451"/>
        <end position="461"/>
    </location>
</feature>
<dbReference type="PANTHER" id="PTHR15375:SF26">
    <property type="entry name" value="PROTEIN CHIFFON"/>
    <property type="match status" value="1"/>
</dbReference>
<reference evidence="8 9" key="1">
    <citation type="submission" date="2019-01" db="EMBL/GenBank/DDBJ databases">
        <title>Draft genome sequence of Psathyrella aberdarensis IHI B618.</title>
        <authorList>
            <person name="Buettner E."/>
            <person name="Kellner H."/>
        </authorList>
    </citation>
    <scope>NUCLEOTIDE SEQUENCE [LARGE SCALE GENOMIC DNA]</scope>
    <source>
        <strain evidence="8 9">IHI B618</strain>
    </source>
</reference>
<gene>
    <name evidence="8" type="ORF">EST38_g12242</name>
</gene>
<dbReference type="GO" id="GO:0031431">
    <property type="term" value="C:Dbf4-dependent protein kinase complex"/>
    <property type="evidence" value="ECO:0007669"/>
    <property type="project" value="TreeGrafter"/>
</dbReference>
<dbReference type="Gene3D" id="3.40.50.10190">
    <property type="entry name" value="BRCT domain"/>
    <property type="match status" value="1"/>
</dbReference>
<dbReference type="EMBL" id="SDEE01000871">
    <property type="protein sequence ID" value="RXW13615.1"/>
    <property type="molecule type" value="Genomic_DNA"/>
</dbReference>
<evidence type="ECO:0000313" key="8">
    <source>
        <dbReference type="EMBL" id="RXW13615.1"/>
    </source>
</evidence>
<feature type="compositionally biased region" description="Basic and acidic residues" evidence="5">
    <location>
        <begin position="312"/>
        <end position="335"/>
    </location>
</feature>
<dbReference type="Pfam" id="PF08630">
    <property type="entry name" value="Dfp1_Him1_M"/>
    <property type="match status" value="1"/>
</dbReference>
<proteinExistence type="predicted"/>
<dbReference type="InterPro" id="IPR013939">
    <property type="entry name" value="Regulatory_Dfp1/Him1"/>
</dbReference>
<dbReference type="GO" id="GO:0010571">
    <property type="term" value="P:positive regulation of nuclear cell cycle DNA replication"/>
    <property type="evidence" value="ECO:0007669"/>
    <property type="project" value="TreeGrafter"/>
</dbReference>
<dbReference type="InterPro" id="IPR006572">
    <property type="entry name" value="Znf_DBF"/>
</dbReference>
<evidence type="ECO:0000256" key="2">
    <source>
        <dbReference type="ARBA" id="ARBA00022771"/>
    </source>
</evidence>
<dbReference type="SUPFAM" id="SSF52113">
    <property type="entry name" value="BRCT domain"/>
    <property type="match status" value="1"/>
</dbReference>
<keyword evidence="1" id="KW-0479">Metal-binding</keyword>
<feature type="region of interest" description="Disordered" evidence="5">
    <location>
        <begin position="441"/>
        <end position="471"/>
    </location>
</feature>
<comment type="caution">
    <text evidence="8">The sequence shown here is derived from an EMBL/GenBank/DDBJ whole genome shotgun (WGS) entry which is preliminary data.</text>
</comment>
<feature type="region of interest" description="Disordered" evidence="5">
    <location>
        <begin position="142"/>
        <end position="181"/>
    </location>
</feature>